<dbReference type="GO" id="GO:0004674">
    <property type="term" value="F:protein serine/threonine kinase activity"/>
    <property type="evidence" value="ECO:0007669"/>
    <property type="project" value="UniProtKB-KW"/>
</dbReference>
<feature type="region of interest" description="Disordered" evidence="8">
    <location>
        <begin position="1"/>
        <end position="21"/>
    </location>
</feature>
<evidence type="ECO:0000256" key="1">
    <source>
        <dbReference type="ARBA" id="ARBA00012513"/>
    </source>
</evidence>
<dbReference type="AlphaFoldDB" id="A0A5C5WXC2"/>
<reference evidence="10 11" key="1">
    <citation type="submission" date="2019-02" db="EMBL/GenBank/DDBJ databases">
        <title>Deep-cultivation of Planctomycetes and their phenomic and genomic characterization uncovers novel biology.</title>
        <authorList>
            <person name="Wiegand S."/>
            <person name="Jogler M."/>
            <person name="Boedeker C."/>
            <person name="Pinto D."/>
            <person name="Vollmers J."/>
            <person name="Rivas-Marin E."/>
            <person name="Kohn T."/>
            <person name="Peeters S.H."/>
            <person name="Heuer A."/>
            <person name="Rast P."/>
            <person name="Oberbeckmann S."/>
            <person name="Bunk B."/>
            <person name="Jeske O."/>
            <person name="Meyerdierks A."/>
            <person name="Storesund J.E."/>
            <person name="Kallscheuer N."/>
            <person name="Luecker S."/>
            <person name="Lage O.M."/>
            <person name="Pohl T."/>
            <person name="Merkel B.J."/>
            <person name="Hornburger P."/>
            <person name="Mueller R.-W."/>
            <person name="Bruemmer F."/>
            <person name="Labrenz M."/>
            <person name="Spormann A.M."/>
            <person name="Op Den Camp H."/>
            <person name="Overmann J."/>
            <person name="Amann R."/>
            <person name="Jetten M.S.M."/>
            <person name="Mascher T."/>
            <person name="Medema M.H."/>
            <person name="Devos D.P."/>
            <person name="Kaster A.-K."/>
            <person name="Ovreas L."/>
            <person name="Rohde M."/>
            <person name="Galperin M.Y."/>
            <person name="Jogler C."/>
        </authorList>
    </citation>
    <scope>NUCLEOTIDE SEQUENCE [LARGE SCALE GENOMIC DNA]</scope>
    <source>
        <strain evidence="10 11">KOR42</strain>
    </source>
</reference>
<dbReference type="Proteomes" id="UP000317243">
    <property type="component" value="Unassembled WGS sequence"/>
</dbReference>
<dbReference type="PROSITE" id="PS00108">
    <property type="entry name" value="PROTEIN_KINASE_ST"/>
    <property type="match status" value="1"/>
</dbReference>
<keyword evidence="4 7" id="KW-0547">Nucleotide-binding</keyword>
<gene>
    <name evidence="10" type="primary">prkC_7</name>
    <name evidence="10" type="ORF">KOR42_28850</name>
</gene>
<organism evidence="10 11">
    <name type="scientific">Thalassoglobus neptunius</name>
    <dbReference type="NCBI Taxonomy" id="1938619"/>
    <lineage>
        <taxon>Bacteria</taxon>
        <taxon>Pseudomonadati</taxon>
        <taxon>Planctomycetota</taxon>
        <taxon>Planctomycetia</taxon>
        <taxon>Planctomycetales</taxon>
        <taxon>Planctomycetaceae</taxon>
        <taxon>Thalassoglobus</taxon>
    </lineage>
</organism>
<keyword evidence="3 10" id="KW-0808">Transferase</keyword>
<dbReference type="CDD" id="cd14014">
    <property type="entry name" value="STKc_PknB_like"/>
    <property type="match status" value="1"/>
</dbReference>
<evidence type="ECO:0000256" key="4">
    <source>
        <dbReference type="ARBA" id="ARBA00022741"/>
    </source>
</evidence>
<evidence type="ECO:0000256" key="6">
    <source>
        <dbReference type="ARBA" id="ARBA00022840"/>
    </source>
</evidence>
<dbReference type="OrthoDB" id="6111975at2"/>
<dbReference type="EC" id="2.7.11.1" evidence="1"/>
<feature type="region of interest" description="Disordered" evidence="8">
    <location>
        <begin position="574"/>
        <end position="603"/>
    </location>
</feature>
<evidence type="ECO:0000313" key="10">
    <source>
        <dbReference type="EMBL" id="TWT55258.1"/>
    </source>
</evidence>
<sequence length="603" mass="67293">MDTTASGISGSGSNSSDALDQSDLPTVIGPYFIEKKLGSGGMGTVYLGRHKTTQELAAVKVLPASMAHEAGFVARFDREITAMRKLNSSSIVELYESGETDGTYYYAMEFVDGETVTELLERHGRIPWRQVVEIGVQICTALKAAHNAGIIHRDLKPSNLLIDDDGQVKLTDFGVAQVFASGRLTVTGGVLGTAEYMSPEQAQGKRATKASDIYSLGAVLYVMLTGRPPFQGKTVLDILQKHRYSQFDSVRRVVPEVPVWLDEIVCKCLAKKPEDRYPDAYVLSLRLQEVPKKVDFRDEQLSQFQNSVTEETVADPSQVSHPQQEAIGGTLVRDLFRAHFESEQQGSIVKRFLDNPWVLLSLLAMMLIGGYAWTQSQRLSDEDRFGRGVELMSRPAGPAWEVAGRDFFQPLLEADPERWQPEVDSYLKQIEVYQFKKKLLGRDLGRDELPESEPEAIVRQALEMRNRGQLGHSREMLVSLRSLIAGDPEHTELAGVLDQMIIEMESEAHQQQFEFVEKALTRANTLFEKGEVDQALEIWLSVKSLYDQHPDVQPLVQRAEASYLLATGVDLNDAVRRPADAKSSEIDSKRDADGPQKEDPQHP</sequence>
<dbReference type="FunFam" id="1.10.510.10:FF:000021">
    <property type="entry name" value="Serine/threonine protein kinase"/>
    <property type="match status" value="1"/>
</dbReference>
<dbReference type="EMBL" id="SIHI01000005">
    <property type="protein sequence ID" value="TWT55258.1"/>
    <property type="molecule type" value="Genomic_DNA"/>
</dbReference>
<dbReference type="PROSITE" id="PS50011">
    <property type="entry name" value="PROTEIN_KINASE_DOM"/>
    <property type="match status" value="1"/>
</dbReference>
<dbReference type="InterPro" id="IPR000719">
    <property type="entry name" value="Prot_kinase_dom"/>
</dbReference>
<evidence type="ECO:0000256" key="8">
    <source>
        <dbReference type="SAM" id="MobiDB-lite"/>
    </source>
</evidence>
<evidence type="ECO:0000256" key="2">
    <source>
        <dbReference type="ARBA" id="ARBA00022527"/>
    </source>
</evidence>
<evidence type="ECO:0000256" key="5">
    <source>
        <dbReference type="ARBA" id="ARBA00022777"/>
    </source>
</evidence>
<keyword evidence="2" id="KW-0723">Serine/threonine-protein kinase</keyword>
<protein>
    <recommendedName>
        <fullName evidence="1">non-specific serine/threonine protein kinase</fullName>
        <ecNumber evidence="1">2.7.11.1</ecNumber>
    </recommendedName>
</protein>
<dbReference type="SMART" id="SM00220">
    <property type="entry name" value="S_TKc"/>
    <property type="match status" value="1"/>
</dbReference>
<keyword evidence="6 7" id="KW-0067">ATP-binding</keyword>
<dbReference type="RefSeq" id="WP_146510396.1">
    <property type="nucleotide sequence ID" value="NZ_SIHI01000005.1"/>
</dbReference>
<keyword evidence="11" id="KW-1185">Reference proteome</keyword>
<dbReference type="InterPro" id="IPR011009">
    <property type="entry name" value="Kinase-like_dom_sf"/>
</dbReference>
<dbReference type="Gene3D" id="3.30.200.20">
    <property type="entry name" value="Phosphorylase Kinase, domain 1"/>
    <property type="match status" value="1"/>
</dbReference>
<dbReference type="SUPFAM" id="SSF56112">
    <property type="entry name" value="Protein kinase-like (PK-like)"/>
    <property type="match status" value="1"/>
</dbReference>
<dbReference type="InterPro" id="IPR017441">
    <property type="entry name" value="Protein_kinase_ATP_BS"/>
</dbReference>
<feature type="compositionally biased region" description="Low complexity" evidence="8">
    <location>
        <begin position="1"/>
        <end position="16"/>
    </location>
</feature>
<evidence type="ECO:0000313" key="11">
    <source>
        <dbReference type="Proteomes" id="UP000317243"/>
    </source>
</evidence>
<evidence type="ECO:0000259" key="9">
    <source>
        <dbReference type="PROSITE" id="PS50011"/>
    </source>
</evidence>
<comment type="caution">
    <text evidence="10">The sequence shown here is derived from an EMBL/GenBank/DDBJ whole genome shotgun (WGS) entry which is preliminary data.</text>
</comment>
<dbReference type="InterPro" id="IPR008271">
    <property type="entry name" value="Ser/Thr_kinase_AS"/>
</dbReference>
<feature type="binding site" evidence="7">
    <location>
        <position position="60"/>
    </location>
    <ligand>
        <name>ATP</name>
        <dbReference type="ChEBI" id="CHEBI:30616"/>
    </ligand>
</feature>
<keyword evidence="5 10" id="KW-0418">Kinase</keyword>
<dbReference type="Gene3D" id="1.10.510.10">
    <property type="entry name" value="Transferase(Phosphotransferase) domain 1"/>
    <property type="match status" value="1"/>
</dbReference>
<name>A0A5C5WXC2_9PLAN</name>
<dbReference type="GO" id="GO:0005524">
    <property type="term" value="F:ATP binding"/>
    <property type="evidence" value="ECO:0007669"/>
    <property type="project" value="UniProtKB-UniRule"/>
</dbReference>
<dbReference type="PANTHER" id="PTHR43289:SF6">
    <property type="entry name" value="SERINE_THREONINE-PROTEIN KINASE NEKL-3"/>
    <property type="match status" value="1"/>
</dbReference>
<proteinExistence type="predicted"/>
<evidence type="ECO:0000256" key="3">
    <source>
        <dbReference type="ARBA" id="ARBA00022679"/>
    </source>
</evidence>
<feature type="domain" description="Protein kinase" evidence="9">
    <location>
        <begin position="31"/>
        <end position="290"/>
    </location>
</feature>
<dbReference type="Pfam" id="PF00069">
    <property type="entry name" value="Pkinase"/>
    <property type="match status" value="1"/>
</dbReference>
<dbReference type="PROSITE" id="PS00107">
    <property type="entry name" value="PROTEIN_KINASE_ATP"/>
    <property type="match status" value="1"/>
</dbReference>
<evidence type="ECO:0000256" key="7">
    <source>
        <dbReference type="PROSITE-ProRule" id="PRU10141"/>
    </source>
</evidence>
<dbReference type="PANTHER" id="PTHR43289">
    <property type="entry name" value="MITOGEN-ACTIVATED PROTEIN KINASE KINASE KINASE 20-RELATED"/>
    <property type="match status" value="1"/>
</dbReference>
<accession>A0A5C5WXC2</accession>